<evidence type="ECO:0000313" key="1">
    <source>
        <dbReference type="EMBL" id="EPX75697.1"/>
    </source>
</evidence>
<dbReference type="EMBL" id="APVH01000069">
    <property type="protein sequence ID" value="EPX75697.1"/>
    <property type="molecule type" value="Genomic_DNA"/>
</dbReference>
<name>S9Q6Q7_9RHOB</name>
<sequence>MRLGDTREEREAVVTVAGNDPAGDEAMSVQRDRLHLVREAASTIG</sequence>
<proteinExistence type="predicted"/>
<dbReference type="STRING" id="1123237.Salmuc_01162"/>
<dbReference type="AlphaFoldDB" id="S9Q6Q7"/>
<dbReference type="Proteomes" id="UP000015347">
    <property type="component" value="Unassembled WGS sequence"/>
</dbReference>
<keyword evidence="2" id="KW-1185">Reference proteome</keyword>
<organism evidence="1 2">
    <name type="scientific">Salipiger mucosus DSM 16094</name>
    <dbReference type="NCBI Taxonomy" id="1123237"/>
    <lineage>
        <taxon>Bacteria</taxon>
        <taxon>Pseudomonadati</taxon>
        <taxon>Pseudomonadota</taxon>
        <taxon>Alphaproteobacteria</taxon>
        <taxon>Rhodobacterales</taxon>
        <taxon>Roseobacteraceae</taxon>
        <taxon>Salipiger</taxon>
    </lineage>
</organism>
<reference evidence="2" key="1">
    <citation type="journal article" date="2014" name="Stand. Genomic Sci.">
        <title>Genome sequence of the exopolysaccharide-producing Salipiger mucosus type strain (DSM 16094(T)), a moderately halophilic member of the Roseobacter clade.</title>
        <authorList>
            <person name="Riedel T."/>
            <person name="Spring S."/>
            <person name="Fiebig A."/>
            <person name="Petersen J."/>
            <person name="Kyrpides N.C."/>
            <person name="Goker M."/>
            <person name="Klenk H.P."/>
        </authorList>
    </citation>
    <scope>NUCLEOTIDE SEQUENCE [LARGE SCALE GENOMIC DNA]</scope>
    <source>
        <strain evidence="2">DSM 16094</strain>
    </source>
</reference>
<evidence type="ECO:0000313" key="2">
    <source>
        <dbReference type="Proteomes" id="UP000015347"/>
    </source>
</evidence>
<accession>S9Q6Q7</accession>
<gene>
    <name evidence="1" type="ORF">Salmuc_01162</name>
</gene>
<protein>
    <submittedName>
        <fullName evidence="1">Uncharacterized protein</fullName>
    </submittedName>
</protein>
<dbReference type="HOGENOM" id="CLU_3205064_0_0_5"/>
<comment type="caution">
    <text evidence="1">The sequence shown here is derived from an EMBL/GenBank/DDBJ whole genome shotgun (WGS) entry which is preliminary data.</text>
</comment>
<dbReference type="RefSeq" id="WP_020041665.1">
    <property type="nucleotide sequence ID" value="NZ_KE557289.1"/>
</dbReference>